<gene>
    <name evidence="2" type="ORF">CEXT_814031</name>
</gene>
<feature type="compositionally biased region" description="Basic and acidic residues" evidence="1">
    <location>
        <begin position="46"/>
        <end position="55"/>
    </location>
</feature>
<dbReference type="Proteomes" id="UP001054945">
    <property type="component" value="Unassembled WGS sequence"/>
</dbReference>
<dbReference type="EMBL" id="BPLR01021087">
    <property type="protein sequence ID" value="GIX85695.1"/>
    <property type="molecule type" value="Genomic_DNA"/>
</dbReference>
<organism evidence="2 3">
    <name type="scientific">Caerostris extrusa</name>
    <name type="common">Bark spider</name>
    <name type="synonym">Caerostris bankana</name>
    <dbReference type="NCBI Taxonomy" id="172846"/>
    <lineage>
        <taxon>Eukaryota</taxon>
        <taxon>Metazoa</taxon>
        <taxon>Ecdysozoa</taxon>
        <taxon>Arthropoda</taxon>
        <taxon>Chelicerata</taxon>
        <taxon>Arachnida</taxon>
        <taxon>Araneae</taxon>
        <taxon>Araneomorphae</taxon>
        <taxon>Entelegynae</taxon>
        <taxon>Araneoidea</taxon>
        <taxon>Araneidae</taxon>
        <taxon>Caerostris</taxon>
    </lineage>
</organism>
<evidence type="ECO:0000313" key="3">
    <source>
        <dbReference type="Proteomes" id="UP001054945"/>
    </source>
</evidence>
<name>A0AAV4NN40_CAEEX</name>
<reference evidence="2 3" key="1">
    <citation type="submission" date="2021-06" db="EMBL/GenBank/DDBJ databases">
        <title>Caerostris extrusa draft genome.</title>
        <authorList>
            <person name="Kono N."/>
            <person name="Arakawa K."/>
        </authorList>
    </citation>
    <scope>NUCLEOTIDE SEQUENCE [LARGE SCALE GENOMIC DNA]</scope>
</reference>
<accession>A0AAV4NN40</accession>
<keyword evidence="3" id="KW-1185">Reference proteome</keyword>
<proteinExistence type="predicted"/>
<evidence type="ECO:0000313" key="2">
    <source>
        <dbReference type="EMBL" id="GIX85695.1"/>
    </source>
</evidence>
<sequence>MFKKTKVRLKLTKSLTEVTKVKNKLERIFIKELRSSRKILTSGDNHNAKENKSEDSSSNNEEEGREEKEQMKKQVVILCFSAISD</sequence>
<comment type="caution">
    <text evidence="2">The sequence shown here is derived from an EMBL/GenBank/DDBJ whole genome shotgun (WGS) entry which is preliminary data.</text>
</comment>
<dbReference type="AlphaFoldDB" id="A0AAV4NN40"/>
<evidence type="ECO:0000256" key="1">
    <source>
        <dbReference type="SAM" id="MobiDB-lite"/>
    </source>
</evidence>
<protein>
    <submittedName>
        <fullName evidence="2">Uncharacterized protein</fullName>
    </submittedName>
</protein>
<feature type="region of interest" description="Disordered" evidence="1">
    <location>
        <begin position="40"/>
        <end position="71"/>
    </location>
</feature>